<evidence type="ECO:0000256" key="1">
    <source>
        <dbReference type="SAM" id="SignalP"/>
    </source>
</evidence>
<dbReference type="Proteomes" id="UP001142592">
    <property type="component" value="Unassembled WGS sequence"/>
</dbReference>
<keyword evidence="1" id="KW-0732">Signal</keyword>
<comment type="caution">
    <text evidence="2">The sequence shown here is derived from an EMBL/GenBank/DDBJ whole genome shotgun (WGS) entry which is preliminary data.</text>
</comment>
<protein>
    <recommendedName>
        <fullName evidence="4">DUF4468 domain-containing protein</fullName>
    </recommendedName>
</protein>
<reference evidence="2" key="1">
    <citation type="submission" date="2022-11" db="EMBL/GenBank/DDBJ databases">
        <authorList>
            <person name="Graham C."/>
            <person name="Newman J.D."/>
        </authorList>
    </citation>
    <scope>NUCLEOTIDE SEQUENCE</scope>
    <source>
        <strain evidence="2">DSM 19486</strain>
    </source>
</reference>
<dbReference type="RefSeq" id="WP_266270519.1">
    <property type="nucleotide sequence ID" value="NZ_JAPJUH010000005.1"/>
</dbReference>
<evidence type="ECO:0008006" key="4">
    <source>
        <dbReference type="Google" id="ProtNLM"/>
    </source>
</evidence>
<feature type="signal peptide" evidence="1">
    <location>
        <begin position="1"/>
        <end position="18"/>
    </location>
</feature>
<evidence type="ECO:0000313" key="3">
    <source>
        <dbReference type="Proteomes" id="UP001142592"/>
    </source>
</evidence>
<keyword evidence="3" id="KW-1185">Reference proteome</keyword>
<sequence length="152" mass="17205">MKKIILLFTIALPLFAFSQKQDSIPFVGATKIIIKNDKSAEDNYQLAAKTLLDQNYTIEKSDKEFHQLYSGSVKVFGEGTTRWVSLYVLSRDGSITIVGRAKRSEQLQLINVPQDTDNFEILPYKKSLLMKNIFAQTTNYAKSIGGKIIYSE</sequence>
<organism evidence="2 3">
    <name type="scientific">Pedobacter agri</name>
    <dbReference type="NCBI Taxonomy" id="454586"/>
    <lineage>
        <taxon>Bacteria</taxon>
        <taxon>Pseudomonadati</taxon>
        <taxon>Bacteroidota</taxon>
        <taxon>Sphingobacteriia</taxon>
        <taxon>Sphingobacteriales</taxon>
        <taxon>Sphingobacteriaceae</taxon>
        <taxon>Pedobacter</taxon>
    </lineage>
</organism>
<gene>
    <name evidence="2" type="ORF">OQZ29_17670</name>
</gene>
<feature type="chain" id="PRO_5040827465" description="DUF4468 domain-containing protein" evidence="1">
    <location>
        <begin position="19"/>
        <end position="152"/>
    </location>
</feature>
<accession>A0A9X3IA77</accession>
<name>A0A9X3IA77_9SPHI</name>
<evidence type="ECO:0000313" key="2">
    <source>
        <dbReference type="EMBL" id="MCX3266591.1"/>
    </source>
</evidence>
<proteinExistence type="predicted"/>
<dbReference type="AlphaFoldDB" id="A0A9X3IA77"/>
<dbReference type="EMBL" id="JAPJUH010000005">
    <property type="protein sequence ID" value="MCX3266591.1"/>
    <property type="molecule type" value="Genomic_DNA"/>
</dbReference>